<accession>A0A6N2XME9</accession>
<dbReference type="PANTHER" id="PTHR34585:SF22">
    <property type="entry name" value="HELIX-TURN-HELIX DOMAIN-CONTAINING PROTEIN"/>
    <property type="match status" value="1"/>
</dbReference>
<dbReference type="PANTHER" id="PTHR34585">
    <property type="match status" value="1"/>
</dbReference>
<proteinExistence type="predicted"/>
<organism evidence="2">
    <name type="scientific">Bacteroides faecis</name>
    <dbReference type="NCBI Taxonomy" id="674529"/>
    <lineage>
        <taxon>Bacteria</taxon>
        <taxon>Pseudomonadati</taxon>
        <taxon>Bacteroidota</taxon>
        <taxon>Bacteroidia</taxon>
        <taxon>Bacteroidales</taxon>
        <taxon>Bacteroidaceae</taxon>
        <taxon>Bacteroides</taxon>
    </lineage>
</organism>
<dbReference type="AlphaFoldDB" id="A0A6N2XME9"/>
<dbReference type="InterPro" id="IPR009061">
    <property type="entry name" value="DNA-bd_dom_put_sf"/>
</dbReference>
<evidence type="ECO:0000313" key="2">
    <source>
        <dbReference type="EMBL" id="VYT55375.1"/>
    </source>
</evidence>
<protein>
    <recommendedName>
        <fullName evidence="1">Helix-turn-helix domain-containing protein</fullName>
    </recommendedName>
</protein>
<name>A0A6N2XME9_9BACE</name>
<dbReference type="EMBL" id="CACRSZ010000099">
    <property type="protein sequence ID" value="VYT55375.1"/>
    <property type="molecule type" value="Genomic_DNA"/>
</dbReference>
<sequence length="119" mass="14354">MSMEDGTLRRLELYLHDLHKKIDGIYDMLMLRHERSGEDKGCSCINERLLDNQDLCLLFQISPRSLQRYRSLGVLPYKRLGQKTYYTEEDVKQFIKNNVKDFNQENVEHYLTRIHQKFK</sequence>
<feature type="domain" description="Helix-turn-helix" evidence="1">
    <location>
        <begin position="49"/>
        <end position="98"/>
    </location>
</feature>
<evidence type="ECO:0000259" key="1">
    <source>
        <dbReference type="Pfam" id="PF12728"/>
    </source>
</evidence>
<dbReference type="InterPro" id="IPR041657">
    <property type="entry name" value="HTH_17"/>
</dbReference>
<dbReference type="Pfam" id="PF12728">
    <property type="entry name" value="HTH_17"/>
    <property type="match status" value="1"/>
</dbReference>
<reference evidence="2" key="1">
    <citation type="submission" date="2019-11" db="EMBL/GenBank/DDBJ databases">
        <authorList>
            <person name="Feng L."/>
        </authorList>
    </citation>
    <scope>NUCLEOTIDE SEQUENCE</scope>
    <source>
        <strain evidence="2">BfaecisLFYP10</strain>
    </source>
</reference>
<gene>
    <name evidence="2" type="ORF">BFLFYP10_04996</name>
</gene>
<dbReference type="SUPFAM" id="SSF46955">
    <property type="entry name" value="Putative DNA-binding domain"/>
    <property type="match status" value="1"/>
</dbReference>